<feature type="compositionally biased region" description="Basic and acidic residues" evidence="1">
    <location>
        <begin position="30"/>
        <end position="43"/>
    </location>
</feature>
<evidence type="ECO:0000313" key="3">
    <source>
        <dbReference type="Proteomes" id="UP001305647"/>
    </source>
</evidence>
<dbReference type="Proteomes" id="UP001305647">
    <property type="component" value="Unassembled WGS sequence"/>
</dbReference>
<reference evidence="2" key="1">
    <citation type="journal article" date="2023" name="Mol. Phylogenet. Evol.">
        <title>Genome-scale phylogeny and comparative genomics of the fungal order Sordariales.</title>
        <authorList>
            <person name="Hensen N."/>
            <person name="Bonometti L."/>
            <person name="Westerberg I."/>
            <person name="Brannstrom I.O."/>
            <person name="Guillou S."/>
            <person name="Cros-Aarteil S."/>
            <person name="Calhoun S."/>
            <person name="Haridas S."/>
            <person name="Kuo A."/>
            <person name="Mondo S."/>
            <person name="Pangilinan J."/>
            <person name="Riley R."/>
            <person name="LaButti K."/>
            <person name="Andreopoulos B."/>
            <person name="Lipzen A."/>
            <person name="Chen C."/>
            <person name="Yan M."/>
            <person name="Daum C."/>
            <person name="Ng V."/>
            <person name="Clum A."/>
            <person name="Steindorff A."/>
            <person name="Ohm R.A."/>
            <person name="Martin F."/>
            <person name="Silar P."/>
            <person name="Natvig D.O."/>
            <person name="Lalanne C."/>
            <person name="Gautier V."/>
            <person name="Ament-Velasquez S.L."/>
            <person name="Kruys A."/>
            <person name="Hutchinson M.I."/>
            <person name="Powell A.J."/>
            <person name="Barry K."/>
            <person name="Miller A.N."/>
            <person name="Grigoriev I.V."/>
            <person name="Debuchy R."/>
            <person name="Gladieux P."/>
            <person name="Hiltunen Thoren M."/>
            <person name="Johannesson H."/>
        </authorList>
    </citation>
    <scope>NUCLEOTIDE SEQUENCE</scope>
    <source>
        <strain evidence="2">CBS 757.83</strain>
    </source>
</reference>
<keyword evidence="3" id="KW-1185">Reference proteome</keyword>
<evidence type="ECO:0000313" key="2">
    <source>
        <dbReference type="EMBL" id="KAK4101304.1"/>
    </source>
</evidence>
<reference evidence="2" key="2">
    <citation type="submission" date="2023-05" db="EMBL/GenBank/DDBJ databases">
        <authorList>
            <consortium name="Lawrence Berkeley National Laboratory"/>
            <person name="Steindorff A."/>
            <person name="Hensen N."/>
            <person name="Bonometti L."/>
            <person name="Westerberg I."/>
            <person name="Brannstrom I.O."/>
            <person name="Guillou S."/>
            <person name="Cros-Aarteil S."/>
            <person name="Calhoun S."/>
            <person name="Haridas S."/>
            <person name="Kuo A."/>
            <person name="Mondo S."/>
            <person name="Pangilinan J."/>
            <person name="Riley R."/>
            <person name="Labutti K."/>
            <person name="Andreopoulos B."/>
            <person name="Lipzen A."/>
            <person name="Chen C."/>
            <person name="Yanf M."/>
            <person name="Daum C."/>
            <person name="Ng V."/>
            <person name="Clum A."/>
            <person name="Ohm R."/>
            <person name="Martin F."/>
            <person name="Silar P."/>
            <person name="Natvig D."/>
            <person name="Lalanne C."/>
            <person name="Gautier V."/>
            <person name="Ament-Velasquez S.L."/>
            <person name="Kruys A."/>
            <person name="Hutchinson M.I."/>
            <person name="Powell A.J."/>
            <person name="Barry K."/>
            <person name="Miller A.N."/>
            <person name="Grigoriev I.V."/>
            <person name="Debuchy R."/>
            <person name="Gladieux P."/>
            <person name="Thoren M.H."/>
            <person name="Johannesson H."/>
        </authorList>
    </citation>
    <scope>NUCLEOTIDE SEQUENCE</scope>
    <source>
        <strain evidence="2">CBS 757.83</strain>
    </source>
</reference>
<feature type="region of interest" description="Disordered" evidence="1">
    <location>
        <begin position="26"/>
        <end position="82"/>
    </location>
</feature>
<evidence type="ECO:0000256" key="1">
    <source>
        <dbReference type="SAM" id="MobiDB-lite"/>
    </source>
</evidence>
<protein>
    <submittedName>
        <fullName evidence="2">Uncharacterized protein</fullName>
    </submittedName>
</protein>
<name>A0AAN6Q0G4_9PEZI</name>
<accession>A0AAN6Q0G4</accession>
<organism evidence="2 3">
    <name type="scientific">Parathielavia hyrcaniae</name>
    <dbReference type="NCBI Taxonomy" id="113614"/>
    <lineage>
        <taxon>Eukaryota</taxon>
        <taxon>Fungi</taxon>
        <taxon>Dikarya</taxon>
        <taxon>Ascomycota</taxon>
        <taxon>Pezizomycotina</taxon>
        <taxon>Sordariomycetes</taxon>
        <taxon>Sordariomycetidae</taxon>
        <taxon>Sordariales</taxon>
        <taxon>Chaetomiaceae</taxon>
        <taxon>Parathielavia</taxon>
    </lineage>
</organism>
<comment type="caution">
    <text evidence="2">The sequence shown here is derived from an EMBL/GenBank/DDBJ whole genome shotgun (WGS) entry which is preliminary data.</text>
</comment>
<dbReference type="AlphaFoldDB" id="A0AAN6Q0G4"/>
<sequence>MARSHACASVSGCAFDACESTPLLEEEKEEENRRQFDNFDHGKNCVAPGEASEPALEEASHHRNRHMSRGTRVSRSETAPKPFPAKTVWLGWAPLQPGHAQMESDVGVRRDM</sequence>
<dbReference type="EMBL" id="MU863636">
    <property type="protein sequence ID" value="KAK4101304.1"/>
    <property type="molecule type" value="Genomic_DNA"/>
</dbReference>
<gene>
    <name evidence="2" type="ORF">N658DRAFT_496608</name>
</gene>
<proteinExistence type="predicted"/>